<feature type="non-terminal residue" evidence="1">
    <location>
        <position position="98"/>
    </location>
</feature>
<dbReference type="AlphaFoldDB" id="A0A0D0E2U8"/>
<sequence length="98" mass="10836">MTEIRYLPASNTFVMDATPEALAMVGRFRGLEPRRNFSRAASKHNPTLGKYLPQYIQLEQTSTVDESSQALHCDSEVTCQSLLGQEDYSSNDGTGMAC</sequence>
<protein>
    <submittedName>
        <fullName evidence="1">Uncharacterized protein</fullName>
    </submittedName>
</protein>
<keyword evidence="2" id="KW-1185">Reference proteome</keyword>
<dbReference type="InParanoid" id="A0A0D0E2U8"/>
<proteinExistence type="predicted"/>
<evidence type="ECO:0000313" key="2">
    <source>
        <dbReference type="Proteomes" id="UP000054538"/>
    </source>
</evidence>
<organism evidence="1 2">
    <name type="scientific">Paxillus rubicundulus Ve08.2h10</name>
    <dbReference type="NCBI Taxonomy" id="930991"/>
    <lineage>
        <taxon>Eukaryota</taxon>
        <taxon>Fungi</taxon>
        <taxon>Dikarya</taxon>
        <taxon>Basidiomycota</taxon>
        <taxon>Agaricomycotina</taxon>
        <taxon>Agaricomycetes</taxon>
        <taxon>Agaricomycetidae</taxon>
        <taxon>Boletales</taxon>
        <taxon>Paxilineae</taxon>
        <taxon>Paxillaceae</taxon>
        <taxon>Paxillus</taxon>
    </lineage>
</organism>
<evidence type="ECO:0000313" key="1">
    <source>
        <dbReference type="EMBL" id="KIK95049.1"/>
    </source>
</evidence>
<reference evidence="2" key="2">
    <citation type="submission" date="2015-01" db="EMBL/GenBank/DDBJ databases">
        <title>Evolutionary Origins and Diversification of the Mycorrhizal Mutualists.</title>
        <authorList>
            <consortium name="DOE Joint Genome Institute"/>
            <consortium name="Mycorrhizal Genomics Consortium"/>
            <person name="Kohler A."/>
            <person name="Kuo A."/>
            <person name="Nagy L.G."/>
            <person name="Floudas D."/>
            <person name="Copeland A."/>
            <person name="Barry K.W."/>
            <person name="Cichocki N."/>
            <person name="Veneault-Fourrey C."/>
            <person name="LaButti K."/>
            <person name="Lindquist E.A."/>
            <person name="Lipzen A."/>
            <person name="Lundell T."/>
            <person name="Morin E."/>
            <person name="Murat C."/>
            <person name="Riley R."/>
            <person name="Ohm R."/>
            <person name="Sun H."/>
            <person name="Tunlid A."/>
            <person name="Henrissat B."/>
            <person name="Grigoriev I.V."/>
            <person name="Hibbett D.S."/>
            <person name="Martin F."/>
        </authorList>
    </citation>
    <scope>NUCLEOTIDE SEQUENCE [LARGE SCALE GENOMIC DNA]</scope>
    <source>
        <strain evidence="2">Ve08.2h10</strain>
    </source>
</reference>
<dbReference type="Proteomes" id="UP000054538">
    <property type="component" value="Unassembled WGS sequence"/>
</dbReference>
<dbReference type="HOGENOM" id="CLU_2339222_0_0_1"/>
<dbReference type="EMBL" id="KN825067">
    <property type="protein sequence ID" value="KIK95049.1"/>
    <property type="molecule type" value="Genomic_DNA"/>
</dbReference>
<accession>A0A0D0E2U8</accession>
<name>A0A0D0E2U8_9AGAM</name>
<reference evidence="1 2" key="1">
    <citation type="submission" date="2014-04" db="EMBL/GenBank/DDBJ databases">
        <authorList>
            <consortium name="DOE Joint Genome Institute"/>
            <person name="Kuo A."/>
            <person name="Kohler A."/>
            <person name="Jargeat P."/>
            <person name="Nagy L.G."/>
            <person name="Floudas D."/>
            <person name="Copeland A."/>
            <person name="Barry K.W."/>
            <person name="Cichocki N."/>
            <person name="Veneault-Fourrey C."/>
            <person name="LaButti K."/>
            <person name="Lindquist E.A."/>
            <person name="Lipzen A."/>
            <person name="Lundell T."/>
            <person name="Morin E."/>
            <person name="Murat C."/>
            <person name="Sun H."/>
            <person name="Tunlid A."/>
            <person name="Henrissat B."/>
            <person name="Grigoriev I.V."/>
            <person name="Hibbett D.S."/>
            <person name="Martin F."/>
            <person name="Nordberg H.P."/>
            <person name="Cantor M.N."/>
            <person name="Hua S.X."/>
        </authorList>
    </citation>
    <scope>NUCLEOTIDE SEQUENCE [LARGE SCALE GENOMIC DNA]</scope>
    <source>
        <strain evidence="1 2">Ve08.2h10</strain>
    </source>
</reference>
<gene>
    <name evidence="1" type="ORF">PAXRUDRAFT_827376</name>
</gene>